<sequence length="409" mass="45698">MRCLLLICLLMVGTAHAHTIRVGKGQRITSIHRAISMAVKGDTVLVDKGTYKEGNIIVDKPIVLKGLNQPILDGEGKHEIISVKSPYVVIEGFLVKHSGYSSVTDIAGIKIYNTHHVTVINNTLDNNFFGIYAQGAKHCTITDNHLTAYSRATELSGNGIHCWKSDSMTISGNRVSGHRDGIYFEFVTHSLIEKNISASNNRYGLHFMFSHNNTYKSNTFRKNGAGVAVMFTRNVTMLDNLFEENWGDAAYGILLKEISDSRIEHNRFVNNTTAIYMEGASRINVSRNAFTGNGWALKIQASCMDNHVSNNNFTGNTFDVATNGSLVLNVFNGNYWDKYEGYDLNRDRKGDVPYHPVSMYAMIIERYPPSMLLFRSFMVTLLEKAERVIPSLTPEALKDDAPLMKPIVL</sequence>
<protein>
    <submittedName>
        <fullName evidence="6">Nitrous oxide reductase family maturation protein NosD</fullName>
    </submittedName>
</protein>
<dbReference type="InterPro" id="IPR007742">
    <property type="entry name" value="NosD_dom"/>
</dbReference>
<reference evidence="6 7" key="1">
    <citation type="submission" date="2019-12" db="EMBL/GenBank/DDBJ databases">
        <title>Chitinophaga sp. strain ysch24 (GDMCC 1.1355), whole genome shotgun sequence.</title>
        <authorList>
            <person name="Zhang X."/>
        </authorList>
    </citation>
    <scope>NUCLEOTIDE SEQUENCE [LARGE SCALE GENOMIC DNA]</scope>
    <source>
        <strain evidence="7">ysch24</strain>
    </source>
</reference>
<dbReference type="InterPro" id="IPR051550">
    <property type="entry name" value="SCF-Subunits/Alg-Epimerases"/>
</dbReference>
<dbReference type="PANTHER" id="PTHR22990">
    <property type="entry name" value="F-BOX ONLY PROTEIN"/>
    <property type="match status" value="1"/>
</dbReference>
<dbReference type="InterPro" id="IPR022441">
    <property type="entry name" value="Para_beta_helix_rpt-2"/>
</dbReference>
<dbReference type="PANTHER" id="PTHR22990:SF15">
    <property type="entry name" value="F-BOX ONLY PROTEIN 10"/>
    <property type="match status" value="1"/>
</dbReference>
<keyword evidence="7" id="KW-1185">Reference proteome</keyword>
<evidence type="ECO:0000256" key="4">
    <source>
        <dbReference type="SAM" id="SignalP"/>
    </source>
</evidence>
<dbReference type="InterPro" id="IPR006633">
    <property type="entry name" value="Carb-bd_sugar_hydrolysis-dom"/>
</dbReference>
<feature type="domain" description="Carbohydrate-binding/sugar hydrolysis" evidence="5">
    <location>
        <begin position="51"/>
        <end position="185"/>
    </location>
</feature>
<dbReference type="Gene3D" id="2.160.20.10">
    <property type="entry name" value="Single-stranded right-handed beta-helix, Pectin lyase-like"/>
    <property type="match status" value="2"/>
</dbReference>
<keyword evidence="3" id="KW-0833">Ubl conjugation pathway</keyword>
<evidence type="ECO:0000256" key="2">
    <source>
        <dbReference type="ARBA" id="ARBA00022737"/>
    </source>
</evidence>
<evidence type="ECO:0000313" key="6">
    <source>
        <dbReference type="EMBL" id="MVT09566.1"/>
    </source>
</evidence>
<comment type="caution">
    <text evidence="6">The sequence shown here is derived from an EMBL/GenBank/DDBJ whole genome shotgun (WGS) entry which is preliminary data.</text>
</comment>
<name>A0A7K1U5L3_9BACT</name>
<dbReference type="SUPFAM" id="SSF51126">
    <property type="entry name" value="Pectin lyase-like"/>
    <property type="match status" value="1"/>
</dbReference>
<gene>
    <name evidence="6" type="primary">nosD</name>
    <name evidence="6" type="ORF">GO493_14955</name>
</gene>
<dbReference type="InterPro" id="IPR006626">
    <property type="entry name" value="PbH1"/>
</dbReference>
<evidence type="ECO:0000256" key="3">
    <source>
        <dbReference type="ARBA" id="ARBA00022786"/>
    </source>
</evidence>
<keyword evidence="2" id="KW-0677">Repeat</keyword>
<dbReference type="SMART" id="SM00710">
    <property type="entry name" value="PbH1"/>
    <property type="match status" value="10"/>
</dbReference>
<evidence type="ECO:0000256" key="1">
    <source>
        <dbReference type="ARBA" id="ARBA00004906"/>
    </source>
</evidence>
<dbReference type="RefSeq" id="WP_157307013.1">
    <property type="nucleotide sequence ID" value="NZ_WRXN01000006.1"/>
</dbReference>
<feature type="signal peptide" evidence="4">
    <location>
        <begin position="1"/>
        <end position="17"/>
    </location>
</feature>
<dbReference type="NCBIfam" id="TIGR04247">
    <property type="entry name" value="NosD_copper_fam"/>
    <property type="match status" value="1"/>
</dbReference>
<dbReference type="AlphaFoldDB" id="A0A7K1U5L3"/>
<evidence type="ECO:0000259" key="5">
    <source>
        <dbReference type="SMART" id="SM00722"/>
    </source>
</evidence>
<dbReference type="InterPro" id="IPR026464">
    <property type="entry name" value="NosD_copper_fam"/>
</dbReference>
<dbReference type="Proteomes" id="UP000461730">
    <property type="component" value="Unassembled WGS sequence"/>
</dbReference>
<dbReference type="EMBL" id="WRXN01000006">
    <property type="protein sequence ID" value="MVT09566.1"/>
    <property type="molecule type" value="Genomic_DNA"/>
</dbReference>
<dbReference type="NCBIfam" id="TIGR03804">
    <property type="entry name" value="para_beta_helix"/>
    <property type="match status" value="4"/>
</dbReference>
<dbReference type="SMART" id="SM00722">
    <property type="entry name" value="CASH"/>
    <property type="match status" value="2"/>
</dbReference>
<comment type="pathway">
    <text evidence="1">Protein modification; protein ubiquitination.</text>
</comment>
<proteinExistence type="predicted"/>
<feature type="domain" description="Carbohydrate-binding/sugar hydrolysis" evidence="5">
    <location>
        <begin position="249"/>
        <end position="354"/>
    </location>
</feature>
<dbReference type="InterPro" id="IPR012334">
    <property type="entry name" value="Pectin_lyas_fold"/>
</dbReference>
<evidence type="ECO:0000313" key="7">
    <source>
        <dbReference type="Proteomes" id="UP000461730"/>
    </source>
</evidence>
<keyword evidence="4" id="KW-0732">Signal</keyword>
<feature type="chain" id="PRO_5029774560" evidence="4">
    <location>
        <begin position="18"/>
        <end position="409"/>
    </location>
</feature>
<dbReference type="InterPro" id="IPR011050">
    <property type="entry name" value="Pectin_lyase_fold/virulence"/>
</dbReference>
<dbReference type="Pfam" id="PF05048">
    <property type="entry name" value="NosD"/>
    <property type="match status" value="1"/>
</dbReference>
<organism evidence="6 7">
    <name type="scientific">Chitinophaga tropicalis</name>
    <dbReference type="NCBI Taxonomy" id="2683588"/>
    <lineage>
        <taxon>Bacteria</taxon>
        <taxon>Pseudomonadati</taxon>
        <taxon>Bacteroidota</taxon>
        <taxon>Chitinophagia</taxon>
        <taxon>Chitinophagales</taxon>
        <taxon>Chitinophagaceae</taxon>
        <taxon>Chitinophaga</taxon>
    </lineage>
</organism>
<accession>A0A7K1U5L3</accession>